<feature type="region of interest" description="Disordered" evidence="1">
    <location>
        <begin position="521"/>
        <end position="556"/>
    </location>
</feature>
<feature type="region of interest" description="Disordered" evidence="1">
    <location>
        <begin position="229"/>
        <end position="334"/>
    </location>
</feature>
<evidence type="ECO:0000313" key="3">
    <source>
        <dbReference type="Proteomes" id="UP000481858"/>
    </source>
</evidence>
<dbReference type="Proteomes" id="UP000481858">
    <property type="component" value="Unassembled WGS sequence"/>
</dbReference>
<feature type="compositionally biased region" description="Basic and acidic residues" evidence="1">
    <location>
        <begin position="310"/>
        <end position="321"/>
    </location>
</feature>
<dbReference type="EMBL" id="WUBL01000010">
    <property type="protein sequence ID" value="KAF2971812.1"/>
    <property type="molecule type" value="Genomic_DNA"/>
</dbReference>
<feature type="compositionally biased region" description="Polar residues" evidence="1">
    <location>
        <begin position="248"/>
        <end position="258"/>
    </location>
</feature>
<comment type="caution">
    <text evidence="2">The sequence shown here is derived from an EMBL/GenBank/DDBJ whole genome shotgun (WGS) entry which is preliminary data.</text>
</comment>
<feature type="region of interest" description="Disordered" evidence="1">
    <location>
        <begin position="451"/>
        <end position="494"/>
    </location>
</feature>
<organism evidence="2 3">
    <name type="scientific">Xylaria multiplex</name>
    <dbReference type="NCBI Taxonomy" id="323545"/>
    <lineage>
        <taxon>Eukaryota</taxon>
        <taxon>Fungi</taxon>
        <taxon>Dikarya</taxon>
        <taxon>Ascomycota</taxon>
        <taxon>Pezizomycotina</taxon>
        <taxon>Sordariomycetes</taxon>
        <taxon>Xylariomycetidae</taxon>
        <taxon>Xylariales</taxon>
        <taxon>Xylariaceae</taxon>
        <taxon>Xylaria</taxon>
    </lineage>
</organism>
<proteinExistence type="predicted"/>
<reference evidence="2 3" key="1">
    <citation type="submission" date="2019-12" db="EMBL/GenBank/DDBJ databases">
        <title>Draft genome sequence of the ascomycete Xylaria multiplex DSM 110363.</title>
        <authorList>
            <person name="Buettner E."/>
            <person name="Kellner H."/>
        </authorList>
    </citation>
    <scope>NUCLEOTIDE SEQUENCE [LARGE SCALE GENOMIC DNA]</scope>
    <source>
        <strain evidence="2 3">DSM 110363</strain>
    </source>
</reference>
<keyword evidence="3" id="KW-1185">Reference proteome</keyword>
<evidence type="ECO:0000256" key="1">
    <source>
        <dbReference type="SAM" id="MobiDB-lite"/>
    </source>
</evidence>
<gene>
    <name evidence="2" type="ORF">GQX73_g1697</name>
</gene>
<evidence type="ECO:0008006" key="4">
    <source>
        <dbReference type="Google" id="ProtNLM"/>
    </source>
</evidence>
<protein>
    <recommendedName>
        <fullName evidence="4">DNA (cytosine-5)-methyltransferase 1 replication foci domain-containing protein</fullName>
    </recommendedName>
</protein>
<dbReference type="OrthoDB" id="5382953at2759"/>
<dbReference type="InParanoid" id="A0A7C8MRG8"/>
<sequence length="652" mass="74082">MARRKRRAATTSKSYPEYKETARHYTESSILKPVSPSTNPDDWPCFLLSDATVHFPNGTMTSQLEVDLVGPFVVRGRLELEKDNERYLINRNMKTSGPLWIQIESSKSFSVGAKDDSLSAPVVWASGEAGWFELVSSPCYQRYCDDMFQAIRLHYSLLDHMLYVPGMALPFQRHINGSTTTTFSFYHTSQRKLDIVRMLGRDGVKPPRRKNVVEQSHLKAYAYSHREKSSSLEITNGRKKGKGRAKNSIPQTIQTSEMSDAETIASKRGQKVHESRSARLNKKSPAELSHQDDDIVMIDPPSNDITSSKISRDRREERRGDNSAVGTTTTEETRPSRHVLVSALEDVRRHMLQLISEGKLKKQLHQVTAKSWRTKVYMECNIKNYNSVEEIFNYHARDLVESLGSEWYDTQIYQWAKENMSNPPTLSTISEAEVNHIVRRVKKSARAAHTEKIINYNSQPEAKEYAGKQTPKSRPGGKAAGLRPSTGSKKRLRYEADFEDDMDLDENGSLRKKSKRLHYFTEEDDDDDDNNDGIDDEDDDSSSEGKSHAGKDTIPVSQLIIRAEKLPSTQPQGPNQTWVCEEPDCGYVVRAAHEENGQNLISAHYEEHEKEAQDVAHEVALNRVNIAVQEARGHMPIKYAYFAPLLILVEYD</sequence>
<accession>A0A7C8MRG8</accession>
<feature type="compositionally biased region" description="Acidic residues" evidence="1">
    <location>
        <begin position="522"/>
        <end position="542"/>
    </location>
</feature>
<name>A0A7C8MRG8_9PEZI</name>
<evidence type="ECO:0000313" key="2">
    <source>
        <dbReference type="EMBL" id="KAF2971812.1"/>
    </source>
</evidence>
<dbReference type="AlphaFoldDB" id="A0A7C8MRG8"/>